<protein>
    <submittedName>
        <fullName evidence="2">Uncharacterized protein</fullName>
    </submittedName>
</protein>
<evidence type="ECO:0000256" key="1">
    <source>
        <dbReference type="SAM" id="SignalP"/>
    </source>
</evidence>
<name>A0A7W4FCG5_GLUDI</name>
<dbReference type="RefSeq" id="WP_012224523.1">
    <property type="nucleotide sequence ID" value="NZ_JABEQG010000003.1"/>
</dbReference>
<dbReference type="EMBL" id="JABEQG010000003">
    <property type="protein sequence ID" value="MBB2155196.1"/>
    <property type="molecule type" value="Genomic_DNA"/>
</dbReference>
<reference evidence="2 3" key="1">
    <citation type="submission" date="2020-04" db="EMBL/GenBank/DDBJ databases">
        <title>Description of novel Gluconacetobacter.</title>
        <authorList>
            <person name="Sombolestani A."/>
        </authorList>
    </citation>
    <scope>NUCLEOTIDE SEQUENCE [LARGE SCALE GENOMIC DNA]</scope>
    <source>
        <strain evidence="2 3">LMG 7603</strain>
    </source>
</reference>
<evidence type="ECO:0000313" key="3">
    <source>
        <dbReference type="Proteomes" id="UP000550787"/>
    </source>
</evidence>
<feature type="signal peptide" evidence="1">
    <location>
        <begin position="1"/>
        <end position="35"/>
    </location>
</feature>
<sequence length="182" mass="18993">MRISPTLPARLIRRMRLPGLAVAAGLVLLASGARAAAPTFGPIEAARTLTARSLAEQIRQDGAAKTAQVLAQDREWPRVRRAVAAGWQNWIALMPALMPAADAATARSLQGALRQALLLNTAAVLAALDPKNGPVRGGQAVCAPGGMPAAWRGRAIRAVQALHDIHLTNQGGDCLRALQGVS</sequence>
<dbReference type="Proteomes" id="UP000550787">
    <property type="component" value="Unassembled WGS sequence"/>
</dbReference>
<keyword evidence="1" id="KW-0732">Signal</keyword>
<accession>A0A7W4FCG5</accession>
<comment type="caution">
    <text evidence="2">The sequence shown here is derived from an EMBL/GenBank/DDBJ whole genome shotgun (WGS) entry which is preliminary data.</text>
</comment>
<proteinExistence type="predicted"/>
<dbReference type="OMA" id="WIALMPA"/>
<gene>
    <name evidence="2" type="ORF">HLH33_02540</name>
</gene>
<evidence type="ECO:0000313" key="2">
    <source>
        <dbReference type="EMBL" id="MBB2155196.1"/>
    </source>
</evidence>
<organism evidence="2 3">
    <name type="scientific">Gluconacetobacter diazotrophicus</name>
    <name type="common">Acetobacter diazotrophicus</name>
    <dbReference type="NCBI Taxonomy" id="33996"/>
    <lineage>
        <taxon>Bacteria</taxon>
        <taxon>Pseudomonadati</taxon>
        <taxon>Pseudomonadota</taxon>
        <taxon>Alphaproteobacteria</taxon>
        <taxon>Acetobacterales</taxon>
        <taxon>Acetobacteraceae</taxon>
        <taxon>Gluconacetobacter</taxon>
    </lineage>
</organism>
<dbReference type="AlphaFoldDB" id="A0A7W4FCG5"/>
<feature type="chain" id="PRO_5041181688" evidence="1">
    <location>
        <begin position="36"/>
        <end position="182"/>
    </location>
</feature>